<keyword evidence="3" id="KW-1185">Reference proteome</keyword>
<dbReference type="EMBL" id="JAACXV010000164">
    <property type="protein sequence ID" value="KAF7282614.1"/>
    <property type="molecule type" value="Genomic_DNA"/>
</dbReference>
<evidence type="ECO:0000313" key="3">
    <source>
        <dbReference type="Proteomes" id="UP000625711"/>
    </source>
</evidence>
<dbReference type="Proteomes" id="UP000625711">
    <property type="component" value="Unassembled WGS sequence"/>
</dbReference>
<dbReference type="OrthoDB" id="5824032at2759"/>
<name>A0A834MLE8_RHYFE</name>
<organism evidence="2 3">
    <name type="scientific">Rhynchophorus ferrugineus</name>
    <name type="common">Red palm weevil</name>
    <name type="synonym">Curculio ferrugineus</name>
    <dbReference type="NCBI Taxonomy" id="354439"/>
    <lineage>
        <taxon>Eukaryota</taxon>
        <taxon>Metazoa</taxon>
        <taxon>Ecdysozoa</taxon>
        <taxon>Arthropoda</taxon>
        <taxon>Hexapoda</taxon>
        <taxon>Insecta</taxon>
        <taxon>Pterygota</taxon>
        <taxon>Neoptera</taxon>
        <taxon>Endopterygota</taxon>
        <taxon>Coleoptera</taxon>
        <taxon>Polyphaga</taxon>
        <taxon>Cucujiformia</taxon>
        <taxon>Curculionidae</taxon>
        <taxon>Dryophthorinae</taxon>
        <taxon>Rhynchophorus</taxon>
    </lineage>
</organism>
<comment type="caution">
    <text evidence="2">The sequence shown here is derived from an EMBL/GenBank/DDBJ whole genome shotgun (WGS) entry which is preliminary data.</text>
</comment>
<evidence type="ECO:0000256" key="1">
    <source>
        <dbReference type="SAM" id="Phobius"/>
    </source>
</evidence>
<evidence type="ECO:0000313" key="2">
    <source>
        <dbReference type="EMBL" id="KAF7282614.1"/>
    </source>
</evidence>
<dbReference type="Pfam" id="PF09782">
    <property type="entry name" value="NDUF_B6"/>
    <property type="match status" value="1"/>
</dbReference>
<dbReference type="PANTHER" id="PTHR21106:SF2">
    <property type="entry name" value="NADH DEHYDROGENASE [UBIQUINONE] 1 BETA SUBCOMPLEX SUBUNIT 6"/>
    <property type="match status" value="1"/>
</dbReference>
<proteinExistence type="predicted"/>
<keyword evidence="1" id="KW-0812">Transmembrane</keyword>
<keyword evidence="1" id="KW-1133">Transmembrane helix</keyword>
<sequence>MVKASQTGGVKPMSIAGRMISERERLLGMTDAERAWRMQWLKDQRLSPNEPRNVPEMRTALYNPFRRAFRWPLDQVEKALTPMMGKHPAAVTRMCIGKLSTIVAITYYAYYYLKYNRNDWTRKGGWKIISSRSAVLPRDPSYPNPSTRTKGAEYVDRGFSKVTLNL</sequence>
<keyword evidence="1" id="KW-0472">Membrane</keyword>
<reference evidence="2" key="1">
    <citation type="submission" date="2020-08" db="EMBL/GenBank/DDBJ databases">
        <title>Genome sequencing and assembly of the red palm weevil Rhynchophorus ferrugineus.</title>
        <authorList>
            <person name="Dias G.B."/>
            <person name="Bergman C.M."/>
            <person name="Manee M."/>
        </authorList>
    </citation>
    <scope>NUCLEOTIDE SEQUENCE</scope>
    <source>
        <strain evidence="2">AA-2017</strain>
        <tissue evidence="2">Whole larva</tissue>
    </source>
</reference>
<dbReference type="PANTHER" id="PTHR21106">
    <property type="entry name" value="NADH DEHYDROGENASE [UBIQUINONE] 1 BETA SUBCOMPLEX SUBUNIT 6"/>
    <property type="match status" value="1"/>
</dbReference>
<evidence type="ECO:0008006" key="4">
    <source>
        <dbReference type="Google" id="ProtNLM"/>
    </source>
</evidence>
<gene>
    <name evidence="2" type="ORF">GWI33_002333</name>
</gene>
<dbReference type="InterPro" id="IPR019174">
    <property type="entry name" value="NADH_DH_b-subcmplx_su6"/>
</dbReference>
<accession>A0A834MLE8</accession>
<dbReference type="GO" id="GO:0006120">
    <property type="term" value="P:mitochondrial electron transport, NADH to ubiquinone"/>
    <property type="evidence" value="ECO:0007669"/>
    <property type="project" value="InterPro"/>
</dbReference>
<dbReference type="GO" id="GO:0005739">
    <property type="term" value="C:mitochondrion"/>
    <property type="evidence" value="ECO:0007669"/>
    <property type="project" value="GOC"/>
</dbReference>
<protein>
    <recommendedName>
        <fullName evidence="4">NADH dehydrogenase [ubiquinone] 1 beta subcomplex subunit 6</fullName>
    </recommendedName>
</protein>
<dbReference type="AlphaFoldDB" id="A0A834MLE8"/>
<feature type="transmembrane region" description="Helical" evidence="1">
    <location>
        <begin position="90"/>
        <end position="113"/>
    </location>
</feature>